<keyword evidence="1" id="KW-0732">Signal</keyword>
<protein>
    <submittedName>
        <fullName evidence="2">Copper chaperone NosL</fullName>
    </submittedName>
</protein>
<feature type="chain" id="PRO_5011493780" evidence="1">
    <location>
        <begin position="30"/>
        <end position="150"/>
    </location>
</feature>
<dbReference type="STRING" id="683125.SAMN05660206_105200"/>
<dbReference type="AlphaFoldDB" id="A0A1I6T1L0"/>
<dbReference type="Proteomes" id="UP000198785">
    <property type="component" value="Unassembled WGS sequence"/>
</dbReference>
<name>A0A1I6T1L0_9SPHI</name>
<gene>
    <name evidence="2" type="ORF">SAMN05660206_105200</name>
</gene>
<evidence type="ECO:0000313" key="2">
    <source>
        <dbReference type="EMBL" id="SFS82968.1"/>
    </source>
</evidence>
<dbReference type="OrthoDB" id="9792749at2"/>
<evidence type="ECO:0000313" key="3">
    <source>
        <dbReference type="Proteomes" id="UP000198785"/>
    </source>
</evidence>
<dbReference type="PANTHER" id="PTHR41247">
    <property type="entry name" value="HTH-TYPE TRANSCRIPTIONAL REPRESSOR YCNK"/>
    <property type="match status" value="1"/>
</dbReference>
<keyword evidence="3" id="KW-1185">Reference proteome</keyword>
<dbReference type="EMBL" id="FOZZ01000005">
    <property type="protein sequence ID" value="SFS82968.1"/>
    <property type="molecule type" value="Genomic_DNA"/>
</dbReference>
<dbReference type="SUPFAM" id="SSF160387">
    <property type="entry name" value="NosL/MerB-like"/>
    <property type="match status" value="1"/>
</dbReference>
<organism evidence="2 3">
    <name type="scientific">Sphingobacterium wenxiniae</name>
    <dbReference type="NCBI Taxonomy" id="683125"/>
    <lineage>
        <taxon>Bacteria</taxon>
        <taxon>Pseudomonadati</taxon>
        <taxon>Bacteroidota</taxon>
        <taxon>Sphingobacteriia</taxon>
        <taxon>Sphingobacteriales</taxon>
        <taxon>Sphingobacteriaceae</taxon>
        <taxon>Sphingobacterium</taxon>
    </lineage>
</organism>
<dbReference type="InterPro" id="IPR008719">
    <property type="entry name" value="N2O_reductase_NosL"/>
</dbReference>
<accession>A0A1I6T1L0</accession>
<feature type="signal peptide" evidence="1">
    <location>
        <begin position="1"/>
        <end position="29"/>
    </location>
</feature>
<dbReference type="PANTHER" id="PTHR41247:SF1">
    <property type="entry name" value="HTH-TYPE TRANSCRIPTIONAL REPRESSOR YCNK"/>
    <property type="match status" value="1"/>
</dbReference>
<dbReference type="RefSeq" id="WP_093365349.1">
    <property type="nucleotide sequence ID" value="NZ_FOZZ01000005.1"/>
</dbReference>
<dbReference type="PROSITE" id="PS51257">
    <property type="entry name" value="PROKAR_LIPOPROTEIN"/>
    <property type="match status" value="1"/>
</dbReference>
<reference evidence="2 3" key="1">
    <citation type="submission" date="2016-10" db="EMBL/GenBank/DDBJ databases">
        <authorList>
            <person name="de Groot N.N."/>
        </authorList>
    </citation>
    <scope>NUCLEOTIDE SEQUENCE [LARGE SCALE GENOMIC DNA]</scope>
    <source>
        <strain evidence="2 3">DSM 22789</strain>
    </source>
</reference>
<proteinExistence type="predicted"/>
<evidence type="ECO:0000256" key="1">
    <source>
        <dbReference type="SAM" id="SignalP"/>
    </source>
</evidence>
<sequence>MKRHTLSGLAWGTFIVLFIALLQACSSHAGPKPINYGVDQCAYCKMTVSDARFGTQLITKKGRAYNFDDVQCMIAYVKEGQTQHEDVAAFYLPDFKSQELKPAENMFYLKSEALKSPMRGDIAAFVSKTDLESVLAEFGGTVLTWDDLWK</sequence>
<dbReference type="Pfam" id="PF05573">
    <property type="entry name" value="NosL"/>
    <property type="match status" value="1"/>
</dbReference>